<dbReference type="InterPro" id="IPR023213">
    <property type="entry name" value="CAT-like_dom_sf"/>
</dbReference>
<comment type="caution">
    <text evidence="6">The sequence shown here is derived from an EMBL/GenBank/DDBJ whole genome shotgun (WGS) entry which is preliminary data.</text>
</comment>
<name>A0A371JZZ7_9GAMM</name>
<dbReference type="InterPro" id="IPR006162">
    <property type="entry name" value="Ppantetheine_attach_site"/>
</dbReference>
<dbReference type="InterPro" id="IPR020806">
    <property type="entry name" value="PKS_PP-bd"/>
</dbReference>
<dbReference type="NCBIfam" id="TIGR01733">
    <property type="entry name" value="AA-adenyl-dom"/>
    <property type="match status" value="1"/>
</dbReference>
<dbReference type="InterPro" id="IPR029058">
    <property type="entry name" value="AB_hydrolase_fold"/>
</dbReference>
<dbReference type="InterPro" id="IPR010071">
    <property type="entry name" value="AA_adenyl_dom"/>
</dbReference>
<dbReference type="GO" id="GO:0009366">
    <property type="term" value="C:enterobactin synthetase complex"/>
    <property type="evidence" value="ECO:0007669"/>
    <property type="project" value="TreeGrafter"/>
</dbReference>
<dbReference type="InterPro" id="IPR001031">
    <property type="entry name" value="Thioesterase"/>
</dbReference>
<reference evidence="6 7" key="1">
    <citation type="submission" date="2018-08" db="EMBL/GenBank/DDBJ databases">
        <title>Lysobacter sp. zong2l5, whole genome shotgun sequence.</title>
        <authorList>
            <person name="Zhang X."/>
            <person name="Feng G."/>
            <person name="Zhu H."/>
        </authorList>
    </citation>
    <scope>NUCLEOTIDE SEQUENCE [LARGE SCALE GENOMIC DNA]</scope>
    <source>
        <strain evidence="7">zong2l5</strain>
    </source>
</reference>
<dbReference type="Pfam" id="PF13193">
    <property type="entry name" value="AMP-binding_C"/>
    <property type="match status" value="1"/>
</dbReference>
<dbReference type="SUPFAM" id="SSF53474">
    <property type="entry name" value="alpha/beta-Hydrolases"/>
    <property type="match status" value="1"/>
</dbReference>
<dbReference type="SUPFAM" id="SSF47336">
    <property type="entry name" value="ACP-like"/>
    <property type="match status" value="1"/>
</dbReference>
<dbReference type="EMBL" id="QTSU01000002">
    <property type="protein sequence ID" value="RDZ27243.1"/>
    <property type="molecule type" value="Genomic_DNA"/>
</dbReference>
<dbReference type="PROSITE" id="PS00455">
    <property type="entry name" value="AMP_BINDING"/>
    <property type="match status" value="1"/>
</dbReference>
<dbReference type="FunFam" id="2.30.38.10:FF:000001">
    <property type="entry name" value="Non-ribosomal peptide synthetase PvdI"/>
    <property type="match status" value="1"/>
</dbReference>
<dbReference type="InterPro" id="IPR025110">
    <property type="entry name" value="AMP-bd_C"/>
</dbReference>
<dbReference type="InterPro" id="IPR020845">
    <property type="entry name" value="AMP-binding_CS"/>
</dbReference>
<dbReference type="FunFam" id="3.30.300.30:FF:000010">
    <property type="entry name" value="Enterobactin synthetase component F"/>
    <property type="match status" value="1"/>
</dbReference>
<dbReference type="GO" id="GO:0047527">
    <property type="term" value="F:2,3-dihydroxybenzoate-serine ligase activity"/>
    <property type="evidence" value="ECO:0007669"/>
    <property type="project" value="TreeGrafter"/>
</dbReference>
<dbReference type="GO" id="GO:0043041">
    <property type="term" value="P:amino acid activation for nonribosomal peptide biosynthetic process"/>
    <property type="evidence" value="ECO:0007669"/>
    <property type="project" value="TreeGrafter"/>
</dbReference>
<dbReference type="InterPro" id="IPR036736">
    <property type="entry name" value="ACP-like_sf"/>
</dbReference>
<dbReference type="PROSITE" id="PS50075">
    <property type="entry name" value="CARRIER"/>
    <property type="match status" value="1"/>
</dbReference>
<dbReference type="GO" id="GO:0072330">
    <property type="term" value="P:monocarboxylic acid biosynthetic process"/>
    <property type="evidence" value="ECO:0007669"/>
    <property type="project" value="UniProtKB-ARBA"/>
</dbReference>
<organism evidence="6 7">
    <name type="scientific">Lysobacter silvisoli</name>
    <dbReference type="NCBI Taxonomy" id="2293254"/>
    <lineage>
        <taxon>Bacteria</taxon>
        <taxon>Pseudomonadati</taxon>
        <taxon>Pseudomonadota</taxon>
        <taxon>Gammaproteobacteria</taxon>
        <taxon>Lysobacterales</taxon>
        <taxon>Lysobacteraceae</taxon>
        <taxon>Lysobacter</taxon>
    </lineage>
</organism>
<evidence type="ECO:0000313" key="6">
    <source>
        <dbReference type="EMBL" id="RDZ27243.1"/>
    </source>
</evidence>
<feature type="domain" description="Carrier" evidence="5">
    <location>
        <begin position="957"/>
        <end position="1032"/>
    </location>
</feature>
<keyword evidence="7" id="KW-1185">Reference proteome</keyword>
<dbReference type="Gene3D" id="3.30.559.30">
    <property type="entry name" value="Nonribosomal peptide synthetase, condensation domain"/>
    <property type="match status" value="1"/>
</dbReference>
<dbReference type="PANTHER" id="PTHR45527">
    <property type="entry name" value="NONRIBOSOMAL PEPTIDE SYNTHETASE"/>
    <property type="match status" value="1"/>
</dbReference>
<dbReference type="GO" id="GO:0009239">
    <property type="term" value="P:enterobactin biosynthetic process"/>
    <property type="evidence" value="ECO:0007669"/>
    <property type="project" value="TreeGrafter"/>
</dbReference>
<accession>A0A371JZZ7</accession>
<dbReference type="FunFam" id="3.40.50.12780:FF:000012">
    <property type="entry name" value="Non-ribosomal peptide synthetase"/>
    <property type="match status" value="1"/>
</dbReference>
<dbReference type="GO" id="GO:0005829">
    <property type="term" value="C:cytosol"/>
    <property type="evidence" value="ECO:0007669"/>
    <property type="project" value="TreeGrafter"/>
</dbReference>
<keyword evidence="3" id="KW-0597">Phosphoprotein</keyword>
<proteinExistence type="predicted"/>
<feature type="compositionally biased region" description="Basic and acidic residues" evidence="4">
    <location>
        <begin position="1310"/>
        <end position="1323"/>
    </location>
</feature>
<dbReference type="SUPFAM" id="SSF56801">
    <property type="entry name" value="Acetyl-CoA synthetase-like"/>
    <property type="match status" value="1"/>
</dbReference>
<dbReference type="InterPro" id="IPR000873">
    <property type="entry name" value="AMP-dep_synth/lig_dom"/>
</dbReference>
<dbReference type="SMART" id="SM00823">
    <property type="entry name" value="PKS_PP"/>
    <property type="match status" value="1"/>
</dbReference>
<evidence type="ECO:0000256" key="3">
    <source>
        <dbReference type="ARBA" id="ARBA00022553"/>
    </source>
</evidence>
<dbReference type="InterPro" id="IPR009081">
    <property type="entry name" value="PP-bd_ACP"/>
</dbReference>
<keyword evidence="2" id="KW-0596">Phosphopantetheine</keyword>
<dbReference type="RefSeq" id="WP_115859619.1">
    <property type="nucleotide sequence ID" value="NZ_QTSU01000002.1"/>
</dbReference>
<dbReference type="Pfam" id="PF00550">
    <property type="entry name" value="PP-binding"/>
    <property type="match status" value="1"/>
</dbReference>
<dbReference type="SMART" id="SM00824">
    <property type="entry name" value="PKS_TE"/>
    <property type="match status" value="1"/>
</dbReference>
<evidence type="ECO:0000313" key="7">
    <source>
        <dbReference type="Proteomes" id="UP000264492"/>
    </source>
</evidence>
<dbReference type="Proteomes" id="UP000264492">
    <property type="component" value="Unassembled WGS sequence"/>
</dbReference>
<dbReference type="OrthoDB" id="9757559at2"/>
<dbReference type="Gene3D" id="3.30.300.30">
    <property type="match status" value="1"/>
</dbReference>
<evidence type="ECO:0000256" key="4">
    <source>
        <dbReference type="SAM" id="MobiDB-lite"/>
    </source>
</evidence>
<dbReference type="PANTHER" id="PTHR45527:SF1">
    <property type="entry name" value="FATTY ACID SYNTHASE"/>
    <property type="match status" value="1"/>
</dbReference>
<dbReference type="InterPro" id="IPR045851">
    <property type="entry name" value="AMP-bd_C_sf"/>
</dbReference>
<dbReference type="InterPro" id="IPR001242">
    <property type="entry name" value="Condensation_dom"/>
</dbReference>
<dbReference type="GO" id="GO:0031177">
    <property type="term" value="F:phosphopantetheine binding"/>
    <property type="evidence" value="ECO:0007669"/>
    <property type="project" value="InterPro"/>
</dbReference>
<evidence type="ECO:0000256" key="2">
    <source>
        <dbReference type="ARBA" id="ARBA00022450"/>
    </source>
</evidence>
<comment type="cofactor">
    <cofactor evidence="1">
        <name>pantetheine 4'-phosphate</name>
        <dbReference type="ChEBI" id="CHEBI:47942"/>
    </cofactor>
</comment>
<dbReference type="SUPFAM" id="SSF52777">
    <property type="entry name" value="CoA-dependent acyltransferases"/>
    <property type="match status" value="2"/>
</dbReference>
<protein>
    <submittedName>
        <fullName evidence="6">Amino acid adenylation domain-containing protein</fullName>
    </submittedName>
</protein>
<dbReference type="InterPro" id="IPR020802">
    <property type="entry name" value="TesA-like"/>
</dbReference>
<dbReference type="Pfam" id="PF00975">
    <property type="entry name" value="Thioesterase"/>
    <property type="match status" value="1"/>
</dbReference>
<dbReference type="Gene3D" id="3.40.50.1820">
    <property type="entry name" value="alpha/beta hydrolase"/>
    <property type="match status" value="1"/>
</dbReference>
<dbReference type="Gene3D" id="3.30.559.10">
    <property type="entry name" value="Chloramphenicol acetyltransferase-like domain"/>
    <property type="match status" value="1"/>
</dbReference>
<evidence type="ECO:0000256" key="1">
    <source>
        <dbReference type="ARBA" id="ARBA00001957"/>
    </source>
</evidence>
<dbReference type="PROSITE" id="PS00012">
    <property type="entry name" value="PHOSPHOPANTETHEINE"/>
    <property type="match status" value="1"/>
</dbReference>
<dbReference type="Pfam" id="PF00501">
    <property type="entry name" value="AMP-binding"/>
    <property type="match status" value="1"/>
</dbReference>
<dbReference type="Gene3D" id="3.40.50.980">
    <property type="match status" value="2"/>
</dbReference>
<gene>
    <name evidence="6" type="ORF">DX914_13415</name>
</gene>
<dbReference type="FunFam" id="1.10.1200.10:FF:000016">
    <property type="entry name" value="Non-ribosomal peptide synthase"/>
    <property type="match status" value="1"/>
</dbReference>
<feature type="region of interest" description="Disordered" evidence="4">
    <location>
        <begin position="1310"/>
        <end position="1329"/>
    </location>
</feature>
<dbReference type="Gene3D" id="2.30.38.10">
    <property type="entry name" value="Luciferase, Domain 3"/>
    <property type="match status" value="1"/>
</dbReference>
<sequence length="1329" mass="144858">MNVAHAVPLPLSVAQLGLWFGQKIAGPGANFNLAEAIEIRGWIDPGLFLRALRQVSSEADALRLRLVDIDGVPHQQVVGERIDHFPYFDLSGEPDPDAAAEGWMADELSAHAELDAGPLWACALFKLGHERHVWYHRAHHIVLDGYGGGLIARRVAEIYAAYAVNREPEPARFPSLASLLAGEDEYRASDRCRRDREYWHAQLAELPEPATLSRRSRRHGTGLRRSSGVLDGIATRRLRALGKTYSASLPQVLIALVAAYYYRATGASDLVLGMPVSGRVNHALRRTPGMVANAVLLRLSLSPAMRLSELIAQTSRVVAQALRHQRYRYEDLRRELGLVGQGQRVAWLGVNIEPFDYVLEFAGALGTPRNLSNGTAEDLTVFVYDRGDDNGLRFDFDANPALYDADELDAHRRRLERLLAAALSDPSTALGDIDLLEREERDRLLLQWNDTAAPVQAATLPARFAEQAARSPDATAVRCDGRRLSYRELLLRSQHQAQRLVERGVTPGRIVAMALPRDERLLTAMLAIGYAGAAYLPLDPDAPDERLAAMLNDARPALLLTTPELAPRLSRLGVTAATMNLCGPSATPLPLDRSTPEGGAYVLYTSGSTGLPKGVEVSHRNLDNLLEAMRRQLSPHAGDRFLAVTTAVFDVAALELFLPLVVGAQTVIAAADVVRDPPRLAELIREHRIGYVQATPSLWRMLLANGDTDLSGVHALAAGEALSAELAQRLARLADKVSNLYGPTETTVYSTAIQLTPADLAAPPIGRPLLNTRLYVLDSAGGLMPAGCAGELYIGGAGVAKGYLNRPELTAQRFLPDPFDPRGGRMYRTGDRVRWREDGVLEYLGRGDQQLKVRGNRVEPGEIESQLMRHADVAEAAVVAETAVGEGGLRLIAYVVPAAGAALQTDALRRYLARKLPDYMVPAALVPLDALPLTASGKLDRKALPAPERGDRAGFAPPRNELERQLAAMWAELLALPQVSIHDSFFDLGGDSLTAAQLIARLPERFGKRLPVASLFDASTVAGLAALLERTEHEHGDPLGPVLSLRRPPPRPERAPPRPLFCIHPIAGLSLGYAGLLRHLDPALPVYGLQARGLRGDEALPASIEAIAADYLAQIKRLQPEGPYRLLGRSLGGTIAHALAAQLRELGQPVELLAMIDSYLFAPQARADDPAEDARAALDFLGIAAAADTAPRSLDELAPALLAHNARAMPLLHEIARDNPRFVERAFAVMRNNLSLARRHAPPRLDLDLVYFHATQRHAEPPPWVRHRPEDWQPYIGGRFELHALDCHHEGVLDPAPAARIGQVLRQRLDAARERGSDDDAQHRSLAHA</sequence>
<evidence type="ECO:0000259" key="5">
    <source>
        <dbReference type="PROSITE" id="PS50075"/>
    </source>
</evidence>
<feature type="region of interest" description="Disordered" evidence="4">
    <location>
        <begin position="1034"/>
        <end position="1054"/>
    </location>
</feature>
<dbReference type="Pfam" id="PF00668">
    <property type="entry name" value="Condensation"/>
    <property type="match status" value="1"/>
</dbReference>